<dbReference type="InterPro" id="IPR050153">
    <property type="entry name" value="Metal_Ion_Import_ABC"/>
</dbReference>
<sequence length="267" mass="29211">MVQSGLRIRNIHVAIGRKRIVHDVSFDAGAGECLAVLGRNGAGKTTLIRALAGLLRAEGKIVLDGQDLDTMPPYARSALIGYVAQSVAHGDVQMSVFELLLLVQNGQTAGMIGHHSLATPASHLARAERVLHELKLEALAEAKPGNLSGGQRQMVALALALVREPRLLLLDEPTSALDLNNQLHLLEYVRDYTRTHRIVTLMILHDLNQVSRYADRVLLLDQGATVALGATEQTLTAERLRETYRVECQIVALPDNQRAIYPLHRAL</sequence>
<dbReference type="PANTHER" id="PTHR42734">
    <property type="entry name" value="METAL TRANSPORT SYSTEM ATP-BINDING PROTEIN TM_0124-RELATED"/>
    <property type="match status" value="1"/>
</dbReference>
<dbReference type="SMART" id="SM00382">
    <property type="entry name" value="AAA"/>
    <property type="match status" value="1"/>
</dbReference>
<keyword evidence="3" id="KW-0997">Cell inner membrane</keyword>
<protein>
    <recommendedName>
        <fullName evidence="6">ABC transporter domain-containing protein</fullName>
    </recommendedName>
</protein>
<dbReference type="CDD" id="cd03214">
    <property type="entry name" value="ABC_Iron-Siderophores_B12_Hemin"/>
    <property type="match status" value="1"/>
</dbReference>
<evidence type="ECO:0000259" key="6">
    <source>
        <dbReference type="PROSITE" id="PS50893"/>
    </source>
</evidence>
<dbReference type="InterPro" id="IPR027417">
    <property type="entry name" value="P-loop_NTPase"/>
</dbReference>
<evidence type="ECO:0000313" key="7">
    <source>
        <dbReference type="EMBL" id="KKB61817.1"/>
    </source>
</evidence>
<dbReference type="STRING" id="28092.WM40_21005"/>
<evidence type="ECO:0000256" key="5">
    <source>
        <dbReference type="ARBA" id="ARBA00022840"/>
    </source>
</evidence>
<dbReference type="Pfam" id="PF00005">
    <property type="entry name" value="ABC_tran"/>
    <property type="match status" value="1"/>
</dbReference>
<accession>A0A0F5JX22</accession>
<dbReference type="Proteomes" id="UP000033618">
    <property type="component" value="Unassembled WGS sequence"/>
</dbReference>
<keyword evidence="2" id="KW-1003">Cell membrane</keyword>
<dbReference type="InterPro" id="IPR003439">
    <property type="entry name" value="ABC_transporter-like_ATP-bd"/>
</dbReference>
<dbReference type="AlphaFoldDB" id="A0A0F5JX22"/>
<reference evidence="7 8" key="1">
    <citation type="submission" date="2015-03" db="EMBL/GenBank/DDBJ databases">
        <title>Draft Genome Sequence of Burkholderia andropogonis type strain ICMP2807, isolated from Sorghum bicolor.</title>
        <authorList>
            <person name="Lopes-Santos L."/>
            <person name="Castro D.B."/>
            <person name="Ottoboni L.M."/>
            <person name="Park D."/>
            <person name="Weirc B.S."/>
            <person name="Destefano S.A."/>
        </authorList>
    </citation>
    <scope>NUCLEOTIDE SEQUENCE [LARGE SCALE GENOMIC DNA]</scope>
    <source>
        <strain evidence="7 8">ICMP2807</strain>
    </source>
</reference>
<keyword evidence="1" id="KW-0813">Transport</keyword>
<keyword evidence="4" id="KW-0547">Nucleotide-binding</keyword>
<keyword evidence="3" id="KW-0472">Membrane</keyword>
<dbReference type="SUPFAM" id="SSF52540">
    <property type="entry name" value="P-loop containing nucleoside triphosphate hydrolases"/>
    <property type="match status" value="1"/>
</dbReference>
<dbReference type="InterPro" id="IPR003593">
    <property type="entry name" value="AAA+_ATPase"/>
</dbReference>
<evidence type="ECO:0000256" key="4">
    <source>
        <dbReference type="ARBA" id="ARBA00022741"/>
    </source>
</evidence>
<dbReference type="GO" id="GO:0005524">
    <property type="term" value="F:ATP binding"/>
    <property type="evidence" value="ECO:0007669"/>
    <property type="project" value="UniProtKB-KW"/>
</dbReference>
<proteinExistence type="predicted"/>
<dbReference type="PATRIC" id="fig|28092.6.peg.4944"/>
<dbReference type="PROSITE" id="PS50893">
    <property type="entry name" value="ABC_TRANSPORTER_2"/>
    <property type="match status" value="1"/>
</dbReference>
<name>A0A0F5JX22_9BURK</name>
<keyword evidence="5" id="KW-0067">ATP-binding</keyword>
<dbReference type="EMBL" id="LAQU01000031">
    <property type="protein sequence ID" value="KKB61817.1"/>
    <property type="molecule type" value="Genomic_DNA"/>
</dbReference>
<feature type="domain" description="ABC transporter" evidence="6">
    <location>
        <begin position="6"/>
        <end position="247"/>
    </location>
</feature>
<dbReference type="PROSITE" id="PS00211">
    <property type="entry name" value="ABC_TRANSPORTER_1"/>
    <property type="match status" value="1"/>
</dbReference>
<dbReference type="GO" id="GO:0016887">
    <property type="term" value="F:ATP hydrolysis activity"/>
    <property type="evidence" value="ECO:0007669"/>
    <property type="project" value="InterPro"/>
</dbReference>
<comment type="caution">
    <text evidence="7">The sequence shown here is derived from an EMBL/GenBank/DDBJ whole genome shotgun (WGS) entry which is preliminary data.</text>
</comment>
<dbReference type="Gene3D" id="3.40.50.300">
    <property type="entry name" value="P-loop containing nucleotide triphosphate hydrolases"/>
    <property type="match status" value="1"/>
</dbReference>
<evidence type="ECO:0000256" key="2">
    <source>
        <dbReference type="ARBA" id="ARBA00022475"/>
    </source>
</evidence>
<evidence type="ECO:0000256" key="3">
    <source>
        <dbReference type="ARBA" id="ARBA00022519"/>
    </source>
</evidence>
<keyword evidence="8" id="KW-1185">Reference proteome</keyword>
<evidence type="ECO:0000313" key="8">
    <source>
        <dbReference type="Proteomes" id="UP000033618"/>
    </source>
</evidence>
<dbReference type="InterPro" id="IPR017871">
    <property type="entry name" value="ABC_transporter-like_CS"/>
</dbReference>
<evidence type="ECO:0000256" key="1">
    <source>
        <dbReference type="ARBA" id="ARBA00022448"/>
    </source>
</evidence>
<gene>
    <name evidence="7" type="ORF">WM40_21005</name>
</gene>
<organism evidence="7 8">
    <name type="scientific">Robbsia andropogonis</name>
    <dbReference type="NCBI Taxonomy" id="28092"/>
    <lineage>
        <taxon>Bacteria</taxon>
        <taxon>Pseudomonadati</taxon>
        <taxon>Pseudomonadota</taxon>
        <taxon>Betaproteobacteria</taxon>
        <taxon>Burkholderiales</taxon>
        <taxon>Burkholderiaceae</taxon>
        <taxon>Robbsia</taxon>
    </lineage>
</organism>